<gene>
    <name evidence="3" type="ORF">GLOTRDRAFT_131018</name>
</gene>
<sequence length="231" mass="22436">MRFSALIALALLASPALGAPIGSSKKPRPVPAKPAPKPAAPAPGPAKPAATKPKPTPESEPDAEGSGNGGISGILPGFATAGTDIIPVIVGGYQDRQALSASISAQAALQSASLSAQAAEATATLTPAAAPSAPTRRMVRRTAKSRLSGKESSGSKPAGKKPSISINPAIGNPVLDGTGKVLASVIAGTNERSLIIEGASAQLSLLSASVATTAQASASAPASVTTALTSA</sequence>
<dbReference type="RefSeq" id="XP_007867982.1">
    <property type="nucleotide sequence ID" value="XM_007869791.1"/>
</dbReference>
<feature type="region of interest" description="Disordered" evidence="1">
    <location>
        <begin position="18"/>
        <end position="74"/>
    </location>
</feature>
<reference evidence="3 4" key="1">
    <citation type="journal article" date="2012" name="Science">
        <title>The Paleozoic origin of enzymatic lignin decomposition reconstructed from 31 fungal genomes.</title>
        <authorList>
            <person name="Floudas D."/>
            <person name="Binder M."/>
            <person name="Riley R."/>
            <person name="Barry K."/>
            <person name="Blanchette R.A."/>
            <person name="Henrissat B."/>
            <person name="Martinez A.T."/>
            <person name="Otillar R."/>
            <person name="Spatafora J.W."/>
            <person name="Yadav J.S."/>
            <person name="Aerts A."/>
            <person name="Benoit I."/>
            <person name="Boyd A."/>
            <person name="Carlson A."/>
            <person name="Copeland A."/>
            <person name="Coutinho P.M."/>
            <person name="de Vries R.P."/>
            <person name="Ferreira P."/>
            <person name="Findley K."/>
            <person name="Foster B."/>
            <person name="Gaskell J."/>
            <person name="Glotzer D."/>
            <person name="Gorecki P."/>
            <person name="Heitman J."/>
            <person name="Hesse C."/>
            <person name="Hori C."/>
            <person name="Igarashi K."/>
            <person name="Jurgens J.A."/>
            <person name="Kallen N."/>
            <person name="Kersten P."/>
            <person name="Kohler A."/>
            <person name="Kuees U."/>
            <person name="Kumar T.K.A."/>
            <person name="Kuo A."/>
            <person name="LaButti K."/>
            <person name="Larrondo L.F."/>
            <person name="Lindquist E."/>
            <person name="Ling A."/>
            <person name="Lombard V."/>
            <person name="Lucas S."/>
            <person name="Lundell T."/>
            <person name="Martin R."/>
            <person name="McLaughlin D.J."/>
            <person name="Morgenstern I."/>
            <person name="Morin E."/>
            <person name="Murat C."/>
            <person name="Nagy L.G."/>
            <person name="Nolan M."/>
            <person name="Ohm R.A."/>
            <person name="Patyshakuliyeva A."/>
            <person name="Rokas A."/>
            <person name="Ruiz-Duenas F.J."/>
            <person name="Sabat G."/>
            <person name="Salamov A."/>
            <person name="Samejima M."/>
            <person name="Schmutz J."/>
            <person name="Slot J.C."/>
            <person name="St John F."/>
            <person name="Stenlid J."/>
            <person name="Sun H."/>
            <person name="Sun S."/>
            <person name="Syed K."/>
            <person name="Tsang A."/>
            <person name="Wiebenga A."/>
            <person name="Young D."/>
            <person name="Pisabarro A."/>
            <person name="Eastwood D.C."/>
            <person name="Martin F."/>
            <person name="Cullen D."/>
            <person name="Grigoriev I.V."/>
            <person name="Hibbett D.S."/>
        </authorList>
    </citation>
    <scope>NUCLEOTIDE SEQUENCE [LARGE SCALE GENOMIC DNA]</scope>
    <source>
        <strain evidence="3 4">ATCC 11539</strain>
    </source>
</reference>
<organism evidence="3 4">
    <name type="scientific">Gloeophyllum trabeum (strain ATCC 11539 / FP-39264 / Madison 617)</name>
    <name type="common">Brown rot fungus</name>
    <dbReference type="NCBI Taxonomy" id="670483"/>
    <lineage>
        <taxon>Eukaryota</taxon>
        <taxon>Fungi</taxon>
        <taxon>Dikarya</taxon>
        <taxon>Basidiomycota</taxon>
        <taxon>Agaricomycotina</taxon>
        <taxon>Agaricomycetes</taxon>
        <taxon>Gloeophyllales</taxon>
        <taxon>Gloeophyllaceae</taxon>
        <taxon>Gloeophyllum</taxon>
    </lineage>
</organism>
<dbReference type="AlphaFoldDB" id="S7Q285"/>
<dbReference type="HOGENOM" id="CLU_1199930_0_0_1"/>
<evidence type="ECO:0000256" key="2">
    <source>
        <dbReference type="SAM" id="SignalP"/>
    </source>
</evidence>
<feature type="signal peptide" evidence="2">
    <location>
        <begin position="1"/>
        <end position="18"/>
    </location>
</feature>
<dbReference type="EMBL" id="KB469305">
    <property type="protein sequence ID" value="EPQ53678.1"/>
    <property type="molecule type" value="Genomic_DNA"/>
</dbReference>
<feature type="compositionally biased region" description="Pro residues" evidence="1">
    <location>
        <begin position="29"/>
        <end position="46"/>
    </location>
</feature>
<proteinExistence type="predicted"/>
<feature type="region of interest" description="Disordered" evidence="1">
    <location>
        <begin position="124"/>
        <end position="169"/>
    </location>
</feature>
<dbReference type="Proteomes" id="UP000030669">
    <property type="component" value="Unassembled WGS sequence"/>
</dbReference>
<evidence type="ECO:0000313" key="4">
    <source>
        <dbReference type="Proteomes" id="UP000030669"/>
    </source>
</evidence>
<protein>
    <submittedName>
        <fullName evidence="3">Uncharacterized protein</fullName>
    </submittedName>
</protein>
<dbReference type="GeneID" id="19302206"/>
<feature type="compositionally biased region" description="Low complexity" evidence="1">
    <location>
        <begin position="150"/>
        <end position="166"/>
    </location>
</feature>
<accession>S7Q285</accession>
<feature type="chain" id="PRO_5004555900" evidence="2">
    <location>
        <begin position="19"/>
        <end position="231"/>
    </location>
</feature>
<dbReference type="KEGG" id="gtr:GLOTRDRAFT_131018"/>
<name>S7Q285_GLOTA</name>
<keyword evidence="2" id="KW-0732">Signal</keyword>
<keyword evidence="4" id="KW-1185">Reference proteome</keyword>
<evidence type="ECO:0000313" key="3">
    <source>
        <dbReference type="EMBL" id="EPQ53678.1"/>
    </source>
</evidence>
<evidence type="ECO:0000256" key="1">
    <source>
        <dbReference type="SAM" id="MobiDB-lite"/>
    </source>
</evidence>
<feature type="compositionally biased region" description="Low complexity" evidence="1">
    <location>
        <begin position="124"/>
        <end position="135"/>
    </location>
</feature>